<reference evidence="1" key="1">
    <citation type="submission" date="2023-03" db="EMBL/GenBank/DDBJ databases">
        <title>Electrophorus voltai genome.</title>
        <authorList>
            <person name="Bian C."/>
        </authorList>
    </citation>
    <scope>NUCLEOTIDE SEQUENCE</scope>
    <source>
        <strain evidence="1">CB-2022</strain>
        <tissue evidence="1">Muscle</tissue>
    </source>
</reference>
<comment type="caution">
    <text evidence="1">The sequence shown here is derived from an EMBL/GenBank/DDBJ whole genome shotgun (WGS) entry which is preliminary data.</text>
</comment>
<protein>
    <submittedName>
        <fullName evidence="1">Uncharacterized protein</fullName>
    </submittedName>
</protein>
<name>A0AAD8Z1P5_9TELE</name>
<gene>
    <name evidence="1" type="ORF">P4O66_015572</name>
</gene>
<evidence type="ECO:0000313" key="1">
    <source>
        <dbReference type="EMBL" id="KAK1789680.1"/>
    </source>
</evidence>
<sequence>RDGFIPCLGHHYGTGFSANLRPAAYYTLSLDQHDNPKLGVSLLDSFQSQTKRHYPQLGVPSGTEPLPSGRLKSRESGYLQLHTQPRPRAEFCQTEYKGSYVPYWQTDSVCHKHQIIGTKQESGFTKESSLKYNTLLLHNVPMTQRSVTQMDFLPAVFPQ</sequence>
<dbReference type="EMBL" id="JAROKS010000022">
    <property type="protein sequence ID" value="KAK1789680.1"/>
    <property type="molecule type" value="Genomic_DNA"/>
</dbReference>
<dbReference type="PANTHER" id="PTHR34349">
    <property type="entry name" value="PROTEIN PHOSPHATASE 1 REGULATORY SUBUNIT 32"/>
    <property type="match status" value="1"/>
</dbReference>
<dbReference type="AlphaFoldDB" id="A0AAD8Z1P5"/>
<feature type="non-terminal residue" evidence="1">
    <location>
        <position position="1"/>
    </location>
</feature>
<keyword evidence="2" id="KW-1185">Reference proteome</keyword>
<proteinExistence type="predicted"/>
<dbReference type="GO" id="GO:0019902">
    <property type="term" value="F:phosphatase binding"/>
    <property type="evidence" value="ECO:0007669"/>
    <property type="project" value="TreeGrafter"/>
</dbReference>
<accession>A0AAD8Z1P5</accession>
<feature type="non-terminal residue" evidence="1">
    <location>
        <position position="159"/>
    </location>
</feature>
<organism evidence="1 2">
    <name type="scientific">Electrophorus voltai</name>
    <dbReference type="NCBI Taxonomy" id="2609070"/>
    <lineage>
        <taxon>Eukaryota</taxon>
        <taxon>Metazoa</taxon>
        <taxon>Chordata</taxon>
        <taxon>Craniata</taxon>
        <taxon>Vertebrata</taxon>
        <taxon>Euteleostomi</taxon>
        <taxon>Actinopterygii</taxon>
        <taxon>Neopterygii</taxon>
        <taxon>Teleostei</taxon>
        <taxon>Ostariophysi</taxon>
        <taxon>Gymnotiformes</taxon>
        <taxon>Gymnotoidei</taxon>
        <taxon>Gymnotidae</taxon>
        <taxon>Electrophorus</taxon>
    </lineage>
</organism>
<evidence type="ECO:0000313" key="2">
    <source>
        <dbReference type="Proteomes" id="UP001239994"/>
    </source>
</evidence>
<dbReference type="PANTHER" id="PTHR34349:SF1">
    <property type="entry name" value="PROTEIN PHOSPHATASE 1 REGULATORY SUBUNIT 32"/>
    <property type="match status" value="1"/>
</dbReference>
<dbReference type="Proteomes" id="UP001239994">
    <property type="component" value="Unassembled WGS sequence"/>
</dbReference>
<dbReference type="Pfam" id="PF15691">
    <property type="entry name" value="PPP1R32"/>
    <property type="match status" value="1"/>
</dbReference>
<dbReference type="InterPro" id="IPR031410">
    <property type="entry name" value="SAXO4"/>
</dbReference>